<dbReference type="InterPro" id="IPR036402">
    <property type="entry name" value="EF-Ts_dimer_sf"/>
</dbReference>
<comment type="similarity">
    <text evidence="1 5">Belongs to the EF-Ts family.</text>
</comment>
<feature type="region of interest" description="Involved in Mg(2+) ion dislocation from EF-Tu" evidence="5">
    <location>
        <begin position="81"/>
        <end position="84"/>
    </location>
</feature>
<accession>A0A2M8ENN6</accession>
<protein>
    <recommendedName>
        <fullName evidence="2 5">Elongation factor Ts</fullName>
        <shortName evidence="5">EF-Ts</shortName>
    </recommendedName>
</protein>
<evidence type="ECO:0000313" key="7">
    <source>
        <dbReference type="EMBL" id="PJC24267.1"/>
    </source>
</evidence>
<dbReference type="PANTHER" id="PTHR11741">
    <property type="entry name" value="ELONGATION FACTOR TS"/>
    <property type="match status" value="1"/>
</dbReference>
<organism evidence="7 8">
    <name type="scientific">Candidatus Uhrbacteria bacterium CG_4_9_14_0_2_um_filter_41_50</name>
    <dbReference type="NCBI Taxonomy" id="1975031"/>
    <lineage>
        <taxon>Bacteria</taxon>
        <taxon>Candidatus Uhriibacteriota</taxon>
    </lineage>
</organism>
<dbReference type="InterPro" id="IPR009060">
    <property type="entry name" value="UBA-like_sf"/>
</dbReference>
<evidence type="ECO:0000256" key="1">
    <source>
        <dbReference type="ARBA" id="ARBA00005532"/>
    </source>
</evidence>
<evidence type="ECO:0000256" key="5">
    <source>
        <dbReference type="HAMAP-Rule" id="MF_00050"/>
    </source>
</evidence>
<dbReference type="FunFam" id="1.10.8.10:FF:000001">
    <property type="entry name" value="Elongation factor Ts"/>
    <property type="match status" value="1"/>
</dbReference>
<dbReference type="Pfam" id="PF00889">
    <property type="entry name" value="EF_TS"/>
    <property type="match status" value="1"/>
</dbReference>
<proteinExistence type="inferred from homology"/>
<dbReference type="PROSITE" id="PS01126">
    <property type="entry name" value="EF_TS_1"/>
    <property type="match status" value="1"/>
</dbReference>
<dbReference type="Gene3D" id="1.10.286.20">
    <property type="match status" value="1"/>
</dbReference>
<dbReference type="Proteomes" id="UP000230251">
    <property type="component" value="Unassembled WGS sequence"/>
</dbReference>
<dbReference type="SUPFAM" id="SSF54713">
    <property type="entry name" value="Elongation factor Ts (EF-Ts), dimerisation domain"/>
    <property type="match status" value="1"/>
</dbReference>
<reference evidence="8" key="1">
    <citation type="submission" date="2017-09" db="EMBL/GenBank/DDBJ databases">
        <title>Depth-based differentiation of microbial function through sediment-hosted aquifers and enrichment of novel symbionts in the deep terrestrial subsurface.</title>
        <authorList>
            <person name="Probst A.J."/>
            <person name="Ladd B."/>
            <person name="Jarett J.K."/>
            <person name="Geller-Mcgrath D.E."/>
            <person name="Sieber C.M.K."/>
            <person name="Emerson J.B."/>
            <person name="Anantharaman K."/>
            <person name="Thomas B.C."/>
            <person name="Malmstrom R."/>
            <person name="Stieglmeier M."/>
            <person name="Klingl A."/>
            <person name="Woyke T."/>
            <person name="Ryan C.M."/>
            <person name="Banfield J.F."/>
        </authorList>
    </citation>
    <scope>NUCLEOTIDE SEQUENCE [LARGE SCALE GENOMIC DNA]</scope>
</reference>
<comment type="subcellular location">
    <subcellularLocation>
        <location evidence="5">Cytoplasm</location>
    </subcellularLocation>
</comment>
<dbReference type="EMBL" id="PFSI01000053">
    <property type="protein sequence ID" value="PJC24267.1"/>
    <property type="molecule type" value="Genomic_DNA"/>
</dbReference>
<dbReference type="InterPro" id="IPR014039">
    <property type="entry name" value="Transl_elong_EFTs/EF1B_dimer"/>
</dbReference>
<dbReference type="GO" id="GO:0003746">
    <property type="term" value="F:translation elongation factor activity"/>
    <property type="evidence" value="ECO:0007669"/>
    <property type="project" value="UniProtKB-UniRule"/>
</dbReference>
<dbReference type="Gene3D" id="1.10.8.10">
    <property type="entry name" value="DNA helicase RuvA subunit, C-terminal domain"/>
    <property type="match status" value="1"/>
</dbReference>
<evidence type="ECO:0000256" key="3">
    <source>
        <dbReference type="ARBA" id="ARBA00022768"/>
    </source>
</evidence>
<comment type="caution">
    <text evidence="7">The sequence shown here is derived from an EMBL/GenBank/DDBJ whole genome shotgun (WGS) entry which is preliminary data.</text>
</comment>
<gene>
    <name evidence="5 7" type="primary">tsf</name>
    <name evidence="7" type="ORF">CO057_03710</name>
</gene>
<sequence>MTINASDVAKLRQMTGVGMMEAKKALTETDGDIEKAIEVLRKSGAAKAAKRADRATSEGRVHCYTHGNGRIGVMVEVLSETDFVSRNESFIELCNDIAMHIAAMSPLYLSREDVPAEVVTKEREIAAEQNAGKPADVIEKILEGKIGKYFEEACLLNQRFIKDEDITIAQLMESKIASIGENLRINRFARFEIGG</sequence>
<evidence type="ECO:0000259" key="6">
    <source>
        <dbReference type="Pfam" id="PF00889"/>
    </source>
</evidence>
<feature type="domain" description="Translation elongation factor EFTs/EF1B dimerisation" evidence="6">
    <location>
        <begin position="39"/>
        <end position="194"/>
    </location>
</feature>
<dbReference type="AlphaFoldDB" id="A0A2M8ENN6"/>
<dbReference type="InterPro" id="IPR001816">
    <property type="entry name" value="Transl_elong_EFTs/EF1B"/>
</dbReference>
<dbReference type="SUPFAM" id="SSF46934">
    <property type="entry name" value="UBA-like"/>
    <property type="match status" value="1"/>
</dbReference>
<dbReference type="FunFam" id="1.10.286.20:FF:000001">
    <property type="entry name" value="Elongation factor Ts"/>
    <property type="match status" value="1"/>
</dbReference>
<keyword evidence="4 5" id="KW-0648">Protein biosynthesis</keyword>
<evidence type="ECO:0000313" key="8">
    <source>
        <dbReference type="Proteomes" id="UP000230251"/>
    </source>
</evidence>
<dbReference type="InterPro" id="IPR018101">
    <property type="entry name" value="Transl_elong_Ts_CS"/>
</dbReference>
<dbReference type="NCBIfam" id="TIGR00116">
    <property type="entry name" value="tsf"/>
    <property type="match status" value="1"/>
</dbReference>
<dbReference type="HAMAP" id="MF_00050">
    <property type="entry name" value="EF_Ts"/>
    <property type="match status" value="1"/>
</dbReference>
<comment type="function">
    <text evidence="5">Associates with the EF-Tu.GDP complex and induces the exchange of GDP to GTP. It remains bound to the aminoacyl-tRNA.EF-Tu.GTP complex up to the GTP hydrolysis stage on the ribosome.</text>
</comment>
<evidence type="ECO:0000256" key="2">
    <source>
        <dbReference type="ARBA" id="ARBA00016956"/>
    </source>
</evidence>
<keyword evidence="3 5" id="KW-0251">Elongation factor</keyword>
<keyword evidence="5" id="KW-0963">Cytoplasm</keyword>
<evidence type="ECO:0000256" key="4">
    <source>
        <dbReference type="ARBA" id="ARBA00022917"/>
    </source>
</evidence>
<dbReference type="PANTHER" id="PTHR11741:SF0">
    <property type="entry name" value="ELONGATION FACTOR TS, MITOCHONDRIAL"/>
    <property type="match status" value="1"/>
</dbReference>
<dbReference type="GO" id="GO:0005737">
    <property type="term" value="C:cytoplasm"/>
    <property type="evidence" value="ECO:0007669"/>
    <property type="project" value="UniProtKB-SubCell"/>
</dbReference>
<dbReference type="CDD" id="cd14275">
    <property type="entry name" value="UBA_EF-Ts"/>
    <property type="match status" value="1"/>
</dbReference>
<dbReference type="Gene3D" id="3.30.479.20">
    <property type="entry name" value="Elongation factor Ts, dimerisation domain"/>
    <property type="match status" value="1"/>
</dbReference>
<name>A0A2M8ENN6_9BACT</name>